<organism evidence="3 5">
    <name type="scientific">Eggerthella sinensis</name>
    <dbReference type="NCBI Taxonomy" id="242230"/>
    <lineage>
        <taxon>Bacteria</taxon>
        <taxon>Bacillati</taxon>
        <taxon>Actinomycetota</taxon>
        <taxon>Coriobacteriia</taxon>
        <taxon>Eggerthellales</taxon>
        <taxon>Eggerthellaceae</taxon>
        <taxon>Eggerthella</taxon>
    </lineage>
</organism>
<keyword evidence="4" id="KW-1185">Reference proteome</keyword>
<evidence type="ECO:0000313" key="4">
    <source>
        <dbReference type="Proteomes" id="UP000253817"/>
    </source>
</evidence>
<dbReference type="PROSITE" id="PS51832">
    <property type="entry name" value="HD_GYP"/>
    <property type="match status" value="1"/>
</dbReference>
<dbReference type="InterPro" id="IPR037522">
    <property type="entry name" value="HD_GYP_dom"/>
</dbReference>
<dbReference type="Gene3D" id="1.10.3210.10">
    <property type="entry name" value="Hypothetical protein af1432"/>
    <property type="match status" value="2"/>
</dbReference>
<dbReference type="EMBL" id="QICC01000006">
    <property type="protein sequence ID" value="RNM42853.1"/>
    <property type="molecule type" value="Genomic_DNA"/>
</dbReference>
<comment type="caution">
    <text evidence="3">The sequence shown here is derived from an EMBL/GenBank/DDBJ whole genome shotgun (WGS) entry which is preliminary data.</text>
</comment>
<keyword evidence="3" id="KW-0378">Hydrolase</keyword>
<gene>
    <name evidence="2" type="ORF">C1876_00655</name>
    <name evidence="3" type="ORF">DMP09_02940</name>
</gene>
<reference evidence="3" key="3">
    <citation type="journal article" date="2019" name="Microbiol. Resour. Announc.">
        <title>Draft Genome Sequences of Type Strains of Gordonibacter faecihominis, Paraeggerthella hongkongensis, Parvibacter caecicola,Slackia equolifaciens, Slackia faecicanis, and Slackia isoflavoniconvertens.</title>
        <authorList>
            <person name="Danylec N."/>
            <person name="Stoll D.A."/>
            <person name="Dotsch A."/>
            <person name="Huch M."/>
        </authorList>
    </citation>
    <scope>NUCLEOTIDE SEQUENCE</scope>
    <source>
        <strain evidence="3">DSM 16107</strain>
    </source>
</reference>
<evidence type="ECO:0000313" key="2">
    <source>
        <dbReference type="EMBL" id="RDB71848.1"/>
    </source>
</evidence>
<dbReference type="GO" id="GO:0016787">
    <property type="term" value="F:hydrolase activity"/>
    <property type="evidence" value="ECO:0007669"/>
    <property type="project" value="UniProtKB-KW"/>
</dbReference>
<accession>A0A3N0J0U4</accession>
<feature type="domain" description="HD-GYP" evidence="1">
    <location>
        <begin position="190"/>
        <end position="385"/>
    </location>
</feature>
<protein>
    <submittedName>
        <fullName evidence="3">Phosphohydrolase</fullName>
    </submittedName>
</protein>
<dbReference type="SUPFAM" id="SSF109604">
    <property type="entry name" value="HD-domain/PDEase-like"/>
    <property type="match status" value="2"/>
</dbReference>
<dbReference type="Proteomes" id="UP000270112">
    <property type="component" value="Unassembled WGS sequence"/>
</dbReference>
<dbReference type="Pfam" id="PF13487">
    <property type="entry name" value="HD_5"/>
    <property type="match status" value="1"/>
</dbReference>
<dbReference type="RefSeq" id="WP_114544795.1">
    <property type="nucleotide sequence ID" value="NZ_PPTT01000001.1"/>
</dbReference>
<sequence length="416" mass="46292">MMQRALNCVDSRLVDHGLRVATILDAMLAVKGTYDETQRRAAYFVALLHDIGAYRTEEIDRMVAFETEGVWEHSFYGFLFFRELSPLVDYAEVVLFHHMDYDRFTGQSPQVKFLATALHVADRVDVLLLEHPQADAADVMRLMDAVRPGTFAPEALELFAEAERRYGVLAYLRGGVEGPNPSRIVADPTGTGTATSYLDMLVHIIDFRSRHTVTHTVTTAWVAYELALRLLEDKGAAAHVYASALVHDVGKIGIPLSILEKPGRLDADEMAVMRTHVALTEDILEGCVDPRMLQAAVRHHEKLDGSGYPRGLHADELTMPDRIIAVADIVSALVGTRSYKEAYPKEKVLMLLDEQQAAGKIDAVVVETMRHDYDAIMATVAQACRPVADAYERVQQDYAWLLNELENARAVEGSKA</sequence>
<evidence type="ECO:0000313" key="5">
    <source>
        <dbReference type="Proteomes" id="UP000270112"/>
    </source>
</evidence>
<dbReference type="Pfam" id="PF01966">
    <property type="entry name" value="HD"/>
    <property type="match status" value="1"/>
</dbReference>
<proteinExistence type="predicted"/>
<name>A0A3N0J0U4_9ACTN</name>
<dbReference type="PANTHER" id="PTHR43155">
    <property type="entry name" value="CYCLIC DI-GMP PHOSPHODIESTERASE PA4108-RELATED"/>
    <property type="match status" value="1"/>
</dbReference>
<evidence type="ECO:0000259" key="1">
    <source>
        <dbReference type="PROSITE" id="PS51832"/>
    </source>
</evidence>
<dbReference type="AlphaFoldDB" id="A0A3N0J0U4"/>
<evidence type="ECO:0000313" key="3">
    <source>
        <dbReference type="EMBL" id="RNM42853.1"/>
    </source>
</evidence>
<dbReference type="Proteomes" id="UP000253817">
    <property type="component" value="Unassembled WGS sequence"/>
</dbReference>
<dbReference type="InterPro" id="IPR006674">
    <property type="entry name" value="HD_domain"/>
</dbReference>
<dbReference type="EMBL" id="PPTT01000001">
    <property type="protein sequence ID" value="RDB71848.1"/>
    <property type="molecule type" value="Genomic_DNA"/>
</dbReference>
<dbReference type="PANTHER" id="PTHR43155:SF2">
    <property type="entry name" value="CYCLIC DI-GMP PHOSPHODIESTERASE PA4108"/>
    <property type="match status" value="1"/>
</dbReference>
<dbReference type="SMART" id="SM00471">
    <property type="entry name" value="HDc"/>
    <property type="match status" value="2"/>
</dbReference>
<dbReference type="CDD" id="cd00077">
    <property type="entry name" value="HDc"/>
    <property type="match status" value="2"/>
</dbReference>
<reference evidence="2 4" key="1">
    <citation type="journal article" date="2018" name="Elife">
        <title>Discovery and characterization of a prevalent human gut bacterial enzyme sufficient for the inactivation of a family of plant toxins.</title>
        <authorList>
            <person name="Koppel N."/>
            <person name="Bisanz J.E."/>
            <person name="Pandelia M.E."/>
            <person name="Turnbaugh P.J."/>
            <person name="Balskus E.P."/>
        </authorList>
    </citation>
    <scope>NUCLEOTIDE SEQUENCE [LARGE SCALE GENOMIC DNA]</scope>
    <source>
        <strain evidence="2 4">DSM 16107</strain>
    </source>
</reference>
<reference evidence="5" key="2">
    <citation type="submission" date="2018-05" db="EMBL/GenBank/DDBJ databases">
        <title>Genome Sequencing of selected type strains of the family Eggerthellaceae.</title>
        <authorList>
            <person name="Danylec N."/>
            <person name="Stoll D.A."/>
            <person name="Doetsch A."/>
            <person name="Huch M."/>
        </authorList>
    </citation>
    <scope>NUCLEOTIDE SEQUENCE [LARGE SCALE GENOMIC DNA]</scope>
    <source>
        <strain evidence="5">DSM 16107</strain>
    </source>
</reference>
<dbReference type="OrthoDB" id="9802066at2"/>
<dbReference type="InterPro" id="IPR003607">
    <property type="entry name" value="HD/PDEase_dom"/>
</dbReference>